<dbReference type="EMBL" id="SADV01000031">
    <property type="protein sequence ID" value="TQR28326.1"/>
    <property type="molecule type" value="Genomic_DNA"/>
</dbReference>
<dbReference type="Proteomes" id="UP000317944">
    <property type="component" value="Unassembled WGS sequence"/>
</dbReference>
<protein>
    <submittedName>
        <fullName evidence="1">Termination factor Rho</fullName>
    </submittedName>
</protein>
<name>A0A544U8A3_LYSSH</name>
<organism evidence="1 2">
    <name type="scientific">Lysinibacillus sphaericus</name>
    <name type="common">Bacillus sphaericus</name>
    <dbReference type="NCBI Taxonomy" id="1421"/>
    <lineage>
        <taxon>Bacteria</taxon>
        <taxon>Bacillati</taxon>
        <taxon>Bacillota</taxon>
        <taxon>Bacilli</taxon>
        <taxon>Bacillales</taxon>
        <taxon>Bacillaceae</taxon>
        <taxon>Lysinibacillus</taxon>
    </lineage>
</organism>
<sequence>MAEKYKVIKRFREVKHDGHIYKVNDYYPVEGKRATKARIAQLLTTNNKENEVFIVEVGDEVANDQ</sequence>
<evidence type="ECO:0000313" key="2">
    <source>
        <dbReference type="Proteomes" id="UP000317944"/>
    </source>
</evidence>
<dbReference type="AlphaFoldDB" id="A0A544U8A3"/>
<accession>A0A544U8A3</accession>
<proteinExistence type="predicted"/>
<evidence type="ECO:0000313" key="1">
    <source>
        <dbReference type="EMBL" id="TQR28326.1"/>
    </source>
</evidence>
<gene>
    <name evidence="1" type="ORF">C7Y47_22050</name>
</gene>
<reference evidence="1 2" key="1">
    <citation type="submission" date="2018-03" db="EMBL/GenBank/DDBJ databases">
        <title>Aerobic endospore-forming bacteria genome sequencing and assembly.</title>
        <authorList>
            <person name="Cavalcante D.A."/>
            <person name="Driks A."/>
            <person name="Putonti C."/>
            <person name="De-Souza M.T."/>
        </authorList>
    </citation>
    <scope>NUCLEOTIDE SEQUENCE [LARGE SCALE GENOMIC DNA]</scope>
    <source>
        <strain evidence="1 2">SDF0037</strain>
    </source>
</reference>
<dbReference type="OrthoDB" id="2938623at2"/>
<dbReference type="RefSeq" id="WP_142510697.1">
    <property type="nucleotide sequence ID" value="NZ_SADV01000031.1"/>
</dbReference>
<comment type="caution">
    <text evidence="1">The sequence shown here is derived from an EMBL/GenBank/DDBJ whole genome shotgun (WGS) entry which is preliminary data.</text>
</comment>